<sequence>MDLTTTMEKLALEIDGRFVEYSYKNTIITVPLNRDRFQSVTGYLIDRPQGTMLEFMSTVCTLRPEIDHRAMLELNQELYYSKVMIHEGFLKVAAAALFDHCTEDLVKDMIMEVAYVADDLEMRIIGHDIY</sequence>
<proteinExistence type="predicted"/>
<organism evidence="1 4">
    <name type="scientific">Xanthocytophaga flava</name>
    <dbReference type="NCBI Taxonomy" id="3048013"/>
    <lineage>
        <taxon>Bacteria</taxon>
        <taxon>Pseudomonadati</taxon>
        <taxon>Bacteroidota</taxon>
        <taxon>Cytophagia</taxon>
        <taxon>Cytophagales</taxon>
        <taxon>Rhodocytophagaceae</taxon>
        <taxon>Xanthocytophaga</taxon>
    </lineage>
</organism>
<evidence type="ECO:0000313" key="1">
    <source>
        <dbReference type="EMBL" id="MDJ1484240.1"/>
    </source>
</evidence>
<dbReference type="AlphaFoldDB" id="A0AAE3QVW2"/>
<comment type="caution">
    <text evidence="1">The sequence shown here is derived from an EMBL/GenBank/DDBJ whole genome shotgun (WGS) entry which is preliminary data.</text>
</comment>
<dbReference type="Proteomes" id="UP001241110">
    <property type="component" value="Unassembled WGS sequence"/>
</dbReference>
<evidence type="ECO:0000313" key="2">
    <source>
        <dbReference type="EMBL" id="MDJ1495395.1"/>
    </source>
</evidence>
<name>A0AAE3QVW2_9BACT</name>
<keyword evidence="3" id="KW-1185">Reference proteome</keyword>
<reference evidence="1 3" key="1">
    <citation type="submission" date="2023-05" db="EMBL/GenBank/DDBJ databases">
        <authorList>
            <person name="Zhang X."/>
        </authorList>
    </citation>
    <scope>NUCLEOTIDE SEQUENCE</scope>
    <source>
        <strain evidence="2 3">DM2B3-1</strain>
        <strain evidence="1">YF14B1</strain>
    </source>
</reference>
<dbReference type="EMBL" id="JASJOS010000014">
    <property type="protein sequence ID" value="MDJ1484240.1"/>
    <property type="molecule type" value="Genomic_DNA"/>
</dbReference>
<evidence type="ECO:0000313" key="3">
    <source>
        <dbReference type="Proteomes" id="UP001228581"/>
    </source>
</evidence>
<dbReference type="Proteomes" id="UP001228581">
    <property type="component" value="Unassembled WGS sequence"/>
</dbReference>
<gene>
    <name evidence="1" type="ORF">QNI16_27330</name>
    <name evidence="2" type="ORF">QNI19_20820</name>
</gene>
<protein>
    <submittedName>
        <fullName evidence="1">Uncharacterized protein</fullName>
    </submittedName>
</protein>
<evidence type="ECO:0000313" key="4">
    <source>
        <dbReference type="Proteomes" id="UP001241110"/>
    </source>
</evidence>
<dbReference type="RefSeq" id="WP_313985289.1">
    <property type="nucleotide sequence ID" value="NZ_JASJOR010000043.1"/>
</dbReference>
<dbReference type="EMBL" id="JASJOT010000015">
    <property type="protein sequence ID" value="MDJ1495395.1"/>
    <property type="molecule type" value="Genomic_DNA"/>
</dbReference>
<accession>A0AAE3QVW2</accession>